<comment type="caution">
    <text evidence="3">The sequence shown here is derived from an EMBL/GenBank/DDBJ whole genome shotgun (WGS) entry which is preliminary data.</text>
</comment>
<name>A0A087CZ61_9BIFI</name>
<dbReference type="AlphaFoldDB" id="A0A087CZ61"/>
<protein>
    <submittedName>
        <fullName evidence="3">Uncharacterized protein</fullName>
    </submittedName>
</protein>
<accession>A0A087CZ61</accession>
<keyword evidence="2" id="KW-0472">Membrane</keyword>
<reference evidence="3 4" key="1">
    <citation type="submission" date="2014-03" db="EMBL/GenBank/DDBJ databases">
        <title>Genomics of Bifidobacteria.</title>
        <authorList>
            <person name="Ventura M."/>
            <person name="Milani C."/>
            <person name="Lugli G.A."/>
        </authorList>
    </citation>
    <scope>NUCLEOTIDE SEQUENCE [LARGE SCALE GENOMIC DNA]</scope>
    <source>
        <strain evidence="3 4">LMG 14934</strain>
    </source>
</reference>
<sequence length="234" mass="24470">MSADIAIAVLIVDGVAVLQDATVGRLCSGAPDTALVVAVAVRDGGGDLLCPVSPLASNANRPIRSLWPNGPCTGDPSALLRQEIWYARALLGNADAGVTVYQHADLTLFPEVRAVFDETPRLTVQSSPTVSDAATDPYLFIDDDDTDAEASLPPQPKADTRADGPGAAPDADPSPRRGHRMLFALTVLGALALACWLMPLPFDVDDVVVTVETLAGQAADWFSDLVGRIGELVS</sequence>
<dbReference type="EMBL" id="JGZM01000002">
    <property type="protein sequence ID" value="KFI88561.1"/>
    <property type="molecule type" value="Genomic_DNA"/>
</dbReference>
<gene>
    <name evidence="3" type="ORF">BSAE_0318</name>
</gene>
<organism evidence="3 4">
    <name type="scientific">Bifidobacterium pullorum subsp. saeculare DSM 6531 = LMG 14934</name>
    <dbReference type="NCBI Taxonomy" id="1437611"/>
    <lineage>
        <taxon>Bacteria</taxon>
        <taxon>Bacillati</taxon>
        <taxon>Actinomycetota</taxon>
        <taxon>Actinomycetes</taxon>
        <taxon>Bifidobacteriales</taxon>
        <taxon>Bifidobacteriaceae</taxon>
        <taxon>Bifidobacterium</taxon>
    </lineage>
</organism>
<evidence type="ECO:0000256" key="1">
    <source>
        <dbReference type="SAM" id="MobiDB-lite"/>
    </source>
</evidence>
<feature type="region of interest" description="Disordered" evidence="1">
    <location>
        <begin position="144"/>
        <end position="175"/>
    </location>
</feature>
<keyword evidence="2" id="KW-0812">Transmembrane</keyword>
<feature type="transmembrane region" description="Helical" evidence="2">
    <location>
        <begin position="182"/>
        <end position="202"/>
    </location>
</feature>
<dbReference type="Proteomes" id="UP000029040">
    <property type="component" value="Unassembled WGS sequence"/>
</dbReference>
<evidence type="ECO:0000256" key="2">
    <source>
        <dbReference type="SAM" id="Phobius"/>
    </source>
</evidence>
<dbReference type="RefSeq" id="WP_033508067.1">
    <property type="nucleotide sequence ID" value="NZ_JDTM01000002.1"/>
</dbReference>
<evidence type="ECO:0000313" key="4">
    <source>
        <dbReference type="Proteomes" id="UP000029040"/>
    </source>
</evidence>
<proteinExistence type="predicted"/>
<keyword evidence="2" id="KW-1133">Transmembrane helix</keyword>
<evidence type="ECO:0000313" key="3">
    <source>
        <dbReference type="EMBL" id="KFI88561.1"/>
    </source>
</evidence>